<dbReference type="InterPro" id="IPR018247">
    <property type="entry name" value="EF_Hand_1_Ca_BS"/>
</dbReference>
<keyword evidence="4" id="KW-1185">Reference proteome</keyword>
<dbReference type="PANTHER" id="PTHR32305:SF15">
    <property type="entry name" value="PROTEIN RHSA-RELATED"/>
    <property type="match status" value="1"/>
</dbReference>
<dbReference type="Pfam" id="PF17957">
    <property type="entry name" value="Big_7"/>
    <property type="match status" value="1"/>
</dbReference>
<organism evidence="3 4">
    <name type="scientific">Candidatus Accumulibacter aalborgensis</name>
    <dbReference type="NCBI Taxonomy" id="1860102"/>
    <lineage>
        <taxon>Bacteria</taxon>
        <taxon>Pseudomonadati</taxon>
        <taxon>Pseudomonadota</taxon>
        <taxon>Betaproteobacteria</taxon>
        <taxon>Candidatus Accumulibacter</taxon>
    </lineage>
</organism>
<dbReference type="Gene3D" id="2.60.40.10">
    <property type="entry name" value="Immunoglobulins"/>
    <property type="match status" value="2"/>
</dbReference>
<evidence type="ECO:0000313" key="3">
    <source>
        <dbReference type="EMBL" id="SBT04407.1"/>
    </source>
</evidence>
<dbReference type="PROSITE" id="PS00018">
    <property type="entry name" value="EF_HAND_1"/>
    <property type="match status" value="1"/>
</dbReference>
<name>A0A1A8XJ49_9PROT</name>
<dbReference type="SMART" id="SM00089">
    <property type="entry name" value="PKD"/>
    <property type="match status" value="2"/>
</dbReference>
<dbReference type="InterPro" id="IPR002105">
    <property type="entry name" value="Dockerin_1_rpt"/>
</dbReference>
<dbReference type="AlphaFoldDB" id="A0A1A8XJ49"/>
<gene>
    <name evidence="3" type="ORF">ACCAA_1350004</name>
</gene>
<dbReference type="InterPro" id="IPR036439">
    <property type="entry name" value="Dockerin_dom_sf"/>
</dbReference>
<dbReference type="InterPro" id="IPR013783">
    <property type="entry name" value="Ig-like_fold"/>
</dbReference>
<dbReference type="NCBIfam" id="TIGR03696">
    <property type="entry name" value="Rhs_assc_core"/>
    <property type="match status" value="1"/>
</dbReference>
<dbReference type="GO" id="GO:0000272">
    <property type="term" value="P:polysaccharide catabolic process"/>
    <property type="evidence" value="ECO:0007669"/>
    <property type="project" value="InterPro"/>
</dbReference>
<evidence type="ECO:0000313" key="4">
    <source>
        <dbReference type="Proteomes" id="UP000199169"/>
    </source>
</evidence>
<dbReference type="InterPro" id="IPR035986">
    <property type="entry name" value="PKD_dom_sf"/>
</dbReference>
<dbReference type="Proteomes" id="UP000199169">
    <property type="component" value="Unassembled WGS sequence"/>
</dbReference>
<evidence type="ECO:0000256" key="1">
    <source>
        <dbReference type="SAM" id="MobiDB-lite"/>
    </source>
</evidence>
<feature type="domain" description="PKD/Chitinase" evidence="2">
    <location>
        <begin position="263"/>
        <end position="350"/>
    </location>
</feature>
<protein>
    <recommendedName>
        <fullName evidence="2">PKD/Chitinase domain-containing protein</fullName>
    </recommendedName>
</protein>
<proteinExistence type="predicted"/>
<dbReference type="InterPro" id="IPR022385">
    <property type="entry name" value="Rhs_assc_core"/>
</dbReference>
<dbReference type="Gene3D" id="1.10.1330.10">
    <property type="entry name" value="Dockerin domain"/>
    <property type="match status" value="1"/>
</dbReference>
<dbReference type="PROSITE" id="PS00448">
    <property type="entry name" value="CLOS_CELLULOSOME_RPT"/>
    <property type="match status" value="1"/>
</dbReference>
<dbReference type="InterPro" id="IPR050708">
    <property type="entry name" value="T6SS_VgrG/RHS"/>
</dbReference>
<dbReference type="STRING" id="1860102.ACCAA_1350004"/>
<dbReference type="SUPFAM" id="SSF49299">
    <property type="entry name" value="PKD domain"/>
    <property type="match status" value="1"/>
</dbReference>
<dbReference type="InterPro" id="IPR022409">
    <property type="entry name" value="PKD/Chitinase_dom"/>
</dbReference>
<feature type="domain" description="PKD/Chitinase" evidence="2">
    <location>
        <begin position="163"/>
        <end position="256"/>
    </location>
</feature>
<sequence length="630" mass="67075">MGKSSPRRLANPSGTPKALGHGNDQTAPRTPWRAGIPLAVMQTNGDQQRPRAPARGPESLPRAGAASACQGAANSLLRAARQALWLILLSLILAAQAWAIPCDVDQDGDIDLDDLNLIQKAILARAKVSGPDDPRDADGNGVINSIDGRLCALRCTRAKCSTVNQAPFANAGPDQSVPLGSLIRLDGSASRDPEGATLSYAWLLIARPAGSHAALTGADSANPTFSADLPGQYLVQLIVNDGQLASTPNTVSISVTNTPPTVSLSAPAAKQSFTAPATITVSAEAADTTGNITEVAFYQGSTPIGSATSAPYRITWSNVPVGNYVLKARATDSGGATTWSAEVPIAVAAGGVKIYYLHQDHLNTPRMVTDDANRVVWRNTPLGEPFGMSLPEEDPDGDGQAFTLNLRFPGQYADRESNLNYNYFRDYDPVTGRYATFDAIGLKGGINGYAYVLGNPLRYADPLGLWSAEAHNYFIQQAFGNALSHAQVAQMQAGSAFADAPIFQTAQFSYMHAMSSSNISKDDARRLMCRYVKKQIDIFKRLITYPDPVARNHAYFELGMGLHAVMDSTSPAHRGFQLWTGSPAQLENHGKSYPGFPSTEDLDSAPAYLAQTIAAMVDAMNGKVDACECQ</sequence>
<evidence type="ECO:0000259" key="2">
    <source>
        <dbReference type="SMART" id="SM00089"/>
    </source>
</evidence>
<dbReference type="PANTHER" id="PTHR32305">
    <property type="match status" value="1"/>
</dbReference>
<reference evidence="3 4" key="1">
    <citation type="submission" date="2016-06" db="EMBL/GenBank/DDBJ databases">
        <authorList>
            <person name="Kjaerup R.B."/>
            <person name="Dalgaard T.S."/>
            <person name="Juul-Madsen H.R."/>
        </authorList>
    </citation>
    <scope>NUCLEOTIDE SEQUENCE [LARGE SCALE GENOMIC DNA]</scope>
    <source>
        <strain evidence="3">3</strain>
    </source>
</reference>
<dbReference type="Pfam" id="PF22352">
    <property type="entry name" value="K319L-like_PKD"/>
    <property type="match status" value="1"/>
</dbReference>
<dbReference type="GO" id="GO:0004553">
    <property type="term" value="F:hydrolase activity, hydrolyzing O-glycosyl compounds"/>
    <property type="evidence" value="ECO:0007669"/>
    <property type="project" value="InterPro"/>
</dbReference>
<feature type="region of interest" description="Disordered" evidence="1">
    <location>
        <begin position="1"/>
        <end position="63"/>
    </location>
</feature>
<dbReference type="EMBL" id="FLQX01000041">
    <property type="protein sequence ID" value="SBT04407.1"/>
    <property type="molecule type" value="Genomic_DNA"/>
</dbReference>
<accession>A0A1A8XJ49</accession>
<dbReference type="CDD" id="cd00146">
    <property type="entry name" value="PKD"/>
    <property type="match status" value="1"/>
</dbReference>